<comment type="caution">
    <text evidence="2">The sequence shown here is derived from an EMBL/GenBank/DDBJ whole genome shotgun (WGS) entry which is preliminary data.</text>
</comment>
<dbReference type="AlphaFoldDB" id="A0A1F5GBS8"/>
<sequence length="89" mass="10542">MGTLFYTKDRELKIKEAEIKEKEAQQIEEKVDKESVQGQLDDCLADVSERFREFSNDPETRYQTSEGVKIVLDLYDKQKEDCFKRFPVD</sequence>
<proteinExistence type="predicted"/>
<organism evidence="2 3">
    <name type="scientific">Candidatus Curtissbacteria bacterium RIFCSPHIGHO2_02_FULL_40_16b</name>
    <dbReference type="NCBI Taxonomy" id="1797714"/>
    <lineage>
        <taxon>Bacteria</taxon>
        <taxon>Candidatus Curtissiibacteriota</taxon>
    </lineage>
</organism>
<evidence type="ECO:0000313" key="3">
    <source>
        <dbReference type="Proteomes" id="UP000177369"/>
    </source>
</evidence>
<evidence type="ECO:0000313" key="2">
    <source>
        <dbReference type="EMBL" id="OGD89310.1"/>
    </source>
</evidence>
<accession>A0A1F5GBS8</accession>
<gene>
    <name evidence="2" type="ORF">A3D04_00490</name>
</gene>
<feature type="coiled-coil region" evidence="1">
    <location>
        <begin position="10"/>
        <end position="37"/>
    </location>
</feature>
<keyword evidence="1" id="KW-0175">Coiled coil</keyword>
<name>A0A1F5GBS8_9BACT</name>
<protein>
    <submittedName>
        <fullName evidence="2">Uncharacterized protein</fullName>
    </submittedName>
</protein>
<dbReference type="Proteomes" id="UP000177369">
    <property type="component" value="Unassembled WGS sequence"/>
</dbReference>
<evidence type="ECO:0000256" key="1">
    <source>
        <dbReference type="SAM" id="Coils"/>
    </source>
</evidence>
<reference evidence="2 3" key="1">
    <citation type="journal article" date="2016" name="Nat. Commun.">
        <title>Thousands of microbial genomes shed light on interconnected biogeochemical processes in an aquifer system.</title>
        <authorList>
            <person name="Anantharaman K."/>
            <person name="Brown C.T."/>
            <person name="Hug L.A."/>
            <person name="Sharon I."/>
            <person name="Castelle C.J."/>
            <person name="Probst A.J."/>
            <person name="Thomas B.C."/>
            <person name="Singh A."/>
            <person name="Wilkins M.J."/>
            <person name="Karaoz U."/>
            <person name="Brodie E.L."/>
            <person name="Williams K.H."/>
            <person name="Hubbard S.S."/>
            <person name="Banfield J.F."/>
        </authorList>
    </citation>
    <scope>NUCLEOTIDE SEQUENCE [LARGE SCALE GENOMIC DNA]</scope>
</reference>
<dbReference type="EMBL" id="MFBD01000006">
    <property type="protein sequence ID" value="OGD89310.1"/>
    <property type="molecule type" value="Genomic_DNA"/>
</dbReference>